<name>A0A1H2RV79_9FLAO</name>
<sequence>MKKIFLFLLLFCAIIAQAQKENSLLWKISGNGLEKESYLFGTMHVSQKIAFNLDDIFFESLQKADFVALESDPNEWLEYAFNMREMTLALSYNNLYGNSSFYNKAFELKQPKKEQLVFFISQENQLINNVLYRTNTAMQDFQEDTYLDMFIYQAGKKFNKKIFSLEDVERSTYLVERASINANKEKPDVWLQKKLKDDYYMNLLNNTYREKNISLLDSINKGMFTKHHMKYMLYLRNEEMAANMDTIMKKGSLFAGIGAAHLAGDEGVLNLLKEKGYTLTPLLSKKTKKGESIKNKIDEKFINTPYQPQTSSDGFFTVNLPHKLFELNFMNSQVYLCPDLTNGSYINISRISTFNALNKEKLTLNEIDKLLFENIPGKIIEKTKISKSGFEGFNIVNKTKTGNYQRYQIFVTPIEVIIFKMGGKKDFVKKEGEKLFSTIKFNNIGNEFVSVAPKLGGFTVEVPKFNKFSNKNSVGERLIEAMGTNNYYFVKEVILNDINYIEEDDFELERIHERFYKNIDLKYNGGKFQNSTTKTFISNTKFNNSQFLHLKTVLNGGKYYLIGCLSNTKVTPKKFFDSFKITNFKIPAEKFEVRKDTSLHFTVNTTIKPPLDLNYFWNNRKKKKDYMPKKRSLVYKSDLNEDVRVTFNKYHDYESYANVDSLWNNLTKQYTSTSVFNHLNSVNVASINPDYLLNNTSNKKKKFILSNKTTGKDKNGFEQLNFLLKNKESSKAIKVKYVLKNGVVYKLESLIDTAQTHSKFIDEFYNSFKPNDSVFGKSLLTSKTDLFFEALKNKDSLVYDSYQTIDFNESNTDELIDIISNFKFDESQQKVKTSLLKQLSYLKNPKVKPFLENLYKNSYDNPYNQIAIINSFANKNTSEANKKLLKLLEYDFPLTSKAFEISSMLRPLNDSLEISKQLFPSLLNFTTINEYKEPIYDLLAALTKKKLINPKVYKSYKNQILTEAKIELKRQLSKKIENNSFKKGSYRSYNNYSMDNSLNSYTQLLFPFRKDKNIAEFLTKLETTDNYFVKILFIILKIEAKESFNTEMFNELASNIKSRSILYKELKEIKKEHLFPSKFKNQQAIATSVLFKNYRDIEKNKDSLEFLEKRTFKISEKNYNIYFYKTKQNNSFNNYNKGWKLNFIAFEIPKNNKIETKYFHKKTGQEIDETKELSELLDNFVEATRLKNRKRVNLKQENNFNSYY</sequence>
<protein>
    <submittedName>
        <fullName evidence="2">Uncharacterized conserved protein YbaP, TraB family</fullName>
    </submittedName>
</protein>
<dbReference type="OrthoDB" id="9798714at2"/>
<dbReference type="Proteomes" id="UP000199595">
    <property type="component" value="Unassembled WGS sequence"/>
</dbReference>
<dbReference type="InterPro" id="IPR002816">
    <property type="entry name" value="TraB/PrgY/GumN_fam"/>
</dbReference>
<gene>
    <name evidence="2" type="ORF">SAMN05444411_101328</name>
</gene>
<dbReference type="PANTHER" id="PTHR40590">
    <property type="entry name" value="CYTOPLASMIC PROTEIN-RELATED"/>
    <property type="match status" value="1"/>
</dbReference>
<keyword evidence="3" id="KW-1185">Reference proteome</keyword>
<organism evidence="2 3">
    <name type="scientific">Lutibacter oricola</name>
    <dbReference type="NCBI Taxonomy" id="762486"/>
    <lineage>
        <taxon>Bacteria</taxon>
        <taxon>Pseudomonadati</taxon>
        <taxon>Bacteroidota</taxon>
        <taxon>Flavobacteriia</taxon>
        <taxon>Flavobacteriales</taxon>
        <taxon>Flavobacteriaceae</taxon>
        <taxon>Lutibacter</taxon>
    </lineage>
</organism>
<dbReference type="EMBL" id="FNNJ01000001">
    <property type="protein sequence ID" value="SDW23382.1"/>
    <property type="molecule type" value="Genomic_DNA"/>
</dbReference>
<feature type="signal peptide" evidence="1">
    <location>
        <begin position="1"/>
        <end position="18"/>
    </location>
</feature>
<proteinExistence type="predicted"/>
<dbReference type="PANTHER" id="PTHR40590:SF1">
    <property type="entry name" value="CYTOPLASMIC PROTEIN"/>
    <property type="match status" value="1"/>
</dbReference>
<reference evidence="2 3" key="1">
    <citation type="submission" date="2016-10" db="EMBL/GenBank/DDBJ databases">
        <authorList>
            <person name="de Groot N.N."/>
        </authorList>
    </citation>
    <scope>NUCLEOTIDE SEQUENCE [LARGE SCALE GENOMIC DNA]</scope>
    <source>
        <strain evidence="2 3">DSM 24956</strain>
    </source>
</reference>
<dbReference type="CDD" id="cd14789">
    <property type="entry name" value="Tiki"/>
    <property type="match status" value="1"/>
</dbReference>
<dbReference type="AlphaFoldDB" id="A0A1H2RV79"/>
<keyword evidence="1" id="KW-0732">Signal</keyword>
<dbReference type="STRING" id="762486.SAMN05444411_101328"/>
<evidence type="ECO:0000256" key="1">
    <source>
        <dbReference type="SAM" id="SignalP"/>
    </source>
</evidence>
<dbReference type="RefSeq" id="WP_090119045.1">
    <property type="nucleotide sequence ID" value="NZ_FNNJ01000001.1"/>
</dbReference>
<evidence type="ECO:0000313" key="2">
    <source>
        <dbReference type="EMBL" id="SDW23382.1"/>
    </source>
</evidence>
<accession>A0A1H2RV79</accession>
<dbReference type="Pfam" id="PF01963">
    <property type="entry name" value="TraB_PrgY_gumN"/>
    <property type="match status" value="1"/>
</dbReference>
<evidence type="ECO:0000313" key="3">
    <source>
        <dbReference type="Proteomes" id="UP000199595"/>
    </source>
</evidence>
<dbReference type="InterPro" id="IPR047111">
    <property type="entry name" value="YbaP-like"/>
</dbReference>
<feature type="chain" id="PRO_5011552794" evidence="1">
    <location>
        <begin position="19"/>
        <end position="1204"/>
    </location>
</feature>